<dbReference type="Proteomes" id="UP001337655">
    <property type="component" value="Unassembled WGS sequence"/>
</dbReference>
<dbReference type="InterPro" id="IPR051059">
    <property type="entry name" value="VerF-like"/>
</dbReference>
<dbReference type="GO" id="GO:0000981">
    <property type="term" value="F:DNA-binding transcription factor activity, RNA polymerase II-specific"/>
    <property type="evidence" value="ECO:0007669"/>
    <property type="project" value="InterPro"/>
</dbReference>
<evidence type="ECO:0000313" key="8">
    <source>
        <dbReference type="EMBL" id="KAK5163493.1"/>
    </source>
</evidence>
<keyword evidence="5" id="KW-0862">Zinc</keyword>
<comment type="caution">
    <text evidence="8">The sequence shown here is derived from an EMBL/GenBank/DDBJ whole genome shotgun (WGS) entry which is preliminary data.</text>
</comment>
<evidence type="ECO:0000313" key="9">
    <source>
        <dbReference type="Proteomes" id="UP001337655"/>
    </source>
</evidence>
<evidence type="ECO:0000256" key="1">
    <source>
        <dbReference type="ARBA" id="ARBA00004123"/>
    </source>
</evidence>
<dbReference type="CDD" id="cd12148">
    <property type="entry name" value="fungal_TF_MHR"/>
    <property type="match status" value="1"/>
</dbReference>
<keyword evidence="3" id="KW-0677">Repeat</keyword>
<dbReference type="GeneID" id="89932000"/>
<protein>
    <recommendedName>
        <fullName evidence="7">Xylanolytic transcriptional activator regulatory domain-containing protein</fullName>
    </recommendedName>
</protein>
<gene>
    <name evidence="8" type="ORF">LTR77_010675</name>
</gene>
<evidence type="ECO:0000256" key="4">
    <source>
        <dbReference type="ARBA" id="ARBA00022771"/>
    </source>
</evidence>
<dbReference type="GO" id="GO:0000978">
    <property type="term" value="F:RNA polymerase II cis-regulatory region sequence-specific DNA binding"/>
    <property type="evidence" value="ECO:0007669"/>
    <property type="project" value="InterPro"/>
</dbReference>
<evidence type="ECO:0000256" key="3">
    <source>
        <dbReference type="ARBA" id="ARBA00022737"/>
    </source>
</evidence>
<organism evidence="8 9">
    <name type="scientific">Saxophila tyrrhenica</name>
    <dbReference type="NCBI Taxonomy" id="1690608"/>
    <lineage>
        <taxon>Eukaryota</taxon>
        <taxon>Fungi</taxon>
        <taxon>Dikarya</taxon>
        <taxon>Ascomycota</taxon>
        <taxon>Pezizomycotina</taxon>
        <taxon>Dothideomycetes</taxon>
        <taxon>Dothideomycetidae</taxon>
        <taxon>Mycosphaerellales</taxon>
        <taxon>Extremaceae</taxon>
        <taxon>Saxophila</taxon>
    </lineage>
</organism>
<dbReference type="Pfam" id="PF04082">
    <property type="entry name" value="Fungal_trans"/>
    <property type="match status" value="1"/>
</dbReference>
<keyword evidence="4" id="KW-0863">Zinc-finger</keyword>
<dbReference type="EMBL" id="JAVRRT010000025">
    <property type="protein sequence ID" value="KAK5163493.1"/>
    <property type="molecule type" value="Genomic_DNA"/>
</dbReference>
<sequence length="404" mass="45811">MEDDGNIFGASSSFHPQDDPLSTRLELLGSQLASYIDSNHSLSDDFDRMIFRHFFTASNVAVFATTLCRKRHYQYPIIHWPTLVLEDISLPLLLAISLTGAAYSIHEEHGKENITVARSFYRLADSFVFDQLDRVLEERPTEADITTAIQACQAGLLMYALKDLLVSDATAISTTVFTRLPNLVSALRRLNFTGCRHSDDEDPHLFLCREQITRLVAWTYCADCLATLCYNKPPCFSLTEMTGDLPCDPALWETGAPYAEVIRRYPRPSSSKSLVELMSQLLADGRPSDCELEHLPVFHVHVMLCAIQPIIFNLHVSMALEQQAEKLLHALDKWRGLWRETLELLTDEDRKWLGVAKYISGLEHLSRRIVEVAISADAASSQYLRRLPSTSSRYLHTFLRTFVV</sequence>
<proteinExistence type="predicted"/>
<evidence type="ECO:0000259" key="7">
    <source>
        <dbReference type="Pfam" id="PF04082"/>
    </source>
</evidence>
<name>A0AAV9NV05_9PEZI</name>
<dbReference type="GO" id="GO:0008270">
    <property type="term" value="F:zinc ion binding"/>
    <property type="evidence" value="ECO:0007669"/>
    <property type="project" value="UniProtKB-KW"/>
</dbReference>
<keyword evidence="6" id="KW-0539">Nucleus</keyword>
<evidence type="ECO:0000256" key="2">
    <source>
        <dbReference type="ARBA" id="ARBA00022723"/>
    </source>
</evidence>
<reference evidence="8 9" key="1">
    <citation type="submission" date="2023-08" db="EMBL/GenBank/DDBJ databases">
        <title>Black Yeasts Isolated from many extreme environments.</title>
        <authorList>
            <person name="Coleine C."/>
            <person name="Stajich J.E."/>
            <person name="Selbmann L."/>
        </authorList>
    </citation>
    <scope>NUCLEOTIDE SEQUENCE [LARGE SCALE GENOMIC DNA]</scope>
    <source>
        <strain evidence="8 9">CCFEE 5935</strain>
    </source>
</reference>
<dbReference type="RefSeq" id="XP_064653970.1">
    <property type="nucleotide sequence ID" value="XM_064807892.1"/>
</dbReference>
<feature type="domain" description="Xylanolytic transcriptional activator regulatory" evidence="7">
    <location>
        <begin position="72"/>
        <end position="335"/>
    </location>
</feature>
<keyword evidence="9" id="KW-1185">Reference proteome</keyword>
<dbReference type="PANTHER" id="PTHR40626">
    <property type="entry name" value="MIP31509P"/>
    <property type="match status" value="1"/>
</dbReference>
<dbReference type="InterPro" id="IPR007219">
    <property type="entry name" value="XnlR_reg_dom"/>
</dbReference>
<keyword evidence="2" id="KW-0479">Metal-binding</keyword>
<dbReference type="GO" id="GO:0000785">
    <property type="term" value="C:chromatin"/>
    <property type="evidence" value="ECO:0007669"/>
    <property type="project" value="TreeGrafter"/>
</dbReference>
<dbReference type="PANTHER" id="PTHR40626:SF1">
    <property type="entry name" value="TRANSCRIPTION FACTOR WITH C2H2 AND ZN(2)-CYS(6) DNA BINDING DOMAIN (EUROFUNG)"/>
    <property type="match status" value="1"/>
</dbReference>
<evidence type="ECO:0000256" key="6">
    <source>
        <dbReference type="ARBA" id="ARBA00023242"/>
    </source>
</evidence>
<comment type="subcellular location">
    <subcellularLocation>
        <location evidence="1">Nucleus</location>
    </subcellularLocation>
</comment>
<dbReference type="GO" id="GO:0006351">
    <property type="term" value="P:DNA-templated transcription"/>
    <property type="evidence" value="ECO:0007669"/>
    <property type="project" value="InterPro"/>
</dbReference>
<accession>A0AAV9NV05</accession>
<evidence type="ECO:0000256" key="5">
    <source>
        <dbReference type="ARBA" id="ARBA00022833"/>
    </source>
</evidence>
<dbReference type="AlphaFoldDB" id="A0AAV9NV05"/>
<dbReference type="GO" id="GO:0005634">
    <property type="term" value="C:nucleus"/>
    <property type="evidence" value="ECO:0007669"/>
    <property type="project" value="UniProtKB-SubCell"/>
</dbReference>